<sequence length="252" mass="26961">MALATLSTVVNRTITDRRIWSDIIREYGSLNAWWSTVEGMAYRAASSEALRIRPRVGSLDQVGTGLVPFRPDGYKPASFANVEGEPRFRASFASSSANVVSFFAVGNSAENFTEIMGIRWGTASLGLRILHNNYPAITSGTGTLYRNTSTRGTNLDTPYLIAAVIDFANAQAALSVNGEPFVSDAFTGTPPAAPAAQDLTVDIGAQVLANGNAERFNGWIGEVGIGIGRDFRSLPGLMADLTSYSREIWGIA</sequence>
<dbReference type="InterPro" id="IPR013320">
    <property type="entry name" value="ConA-like_dom_sf"/>
</dbReference>
<reference evidence="1 2" key="1">
    <citation type="submission" date="2019-09" db="EMBL/GenBank/DDBJ databases">
        <title>FDA dAtabase for Regulatory Grade micrObial Sequences (FDA-ARGOS): Supporting development and validation of Infectious Disease Dx tests.</title>
        <authorList>
            <person name="Sciortino C."/>
            <person name="Tallon L."/>
            <person name="Sadzewicz L."/>
            <person name="Vavikolanu K."/>
            <person name="Mehta A."/>
            <person name="Aluvathingal J."/>
            <person name="Nadendla S."/>
            <person name="Nandy P."/>
            <person name="Geyer C."/>
            <person name="Yan Y."/>
            <person name="Sichtig H."/>
        </authorList>
    </citation>
    <scope>NUCLEOTIDE SEQUENCE [LARGE SCALE GENOMIC DNA]</scope>
    <source>
        <strain evidence="1 2">FDAARGOS_643</strain>
    </source>
</reference>
<dbReference type="AlphaFoldDB" id="A0A5P2QWX6"/>
<dbReference type="RefSeq" id="WP_150350953.1">
    <property type="nucleotide sequence ID" value="NZ_CP044081.1"/>
</dbReference>
<name>A0A5P2QWX6_9RHOB</name>
<proteinExistence type="predicted"/>
<evidence type="ECO:0008006" key="3">
    <source>
        <dbReference type="Google" id="ProtNLM"/>
    </source>
</evidence>
<protein>
    <recommendedName>
        <fullName evidence="3">LamG domain-containing protein</fullName>
    </recommendedName>
</protein>
<dbReference type="EMBL" id="CP044081">
    <property type="protein sequence ID" value="QEU09062.1"/>
    <property type="molecule type" value="Genomic_DNA"/>
</dbReference>
<evidence type="ECO:0000313" key="1">
    <source>
        <dbReference type="EMBL" id="QEU09062.1"/>
    </source>
</evidence>
<dbReference type="Proteomes" id="UP000324507">
    <property type="component" value="Chromosome"/>
</dbReference>
<gene>
    <name evidence="1" type="ORF">FOB51_14230</name>
</gene>
<organism evidence="1 2">
    <name type="scientific">Paracoccus yeei</name>
    <dbReference type="NCBI Taxonomy" id="147645"/>
    <lineage>
        <taxon>Bacteria</taxon>
        <taxon>Pseudomonadati</taxon>
        <taxon>Pseudomonadota</taxon>
        <taxon>Alphaproteobacteria</taxon>
        <taxon>Rhodobacterales</taxon>
        <taxon>Paracoccaceae</taxon>
        <taxon>Paracoccus</taxon>
    </lineage>
</organism>
<dbReference type="SUPFAM" id="SSF49899">
    <property type="entry name" value="Concanavalin A-like lectins/glucanases"/>
    <property type="match status" value="1"/>
</dbReference>
<accession>A0A5P2QWX6</accession>
<dbReference type="Gene3D" id="2.60.120.200">
    <property type="match status" value="1"/>
</dbReference>
<evidence type="ECO:0000313" key="2">
    <source>
        <dbReference type="Proteomes" id="UP000324507"/>
    </source>
</evidence>